<dbReference type="AlphaFoldDB" id="Q2SEP2"/>
<gene>
    <name evidence="3" type="ordered locus">HCH_04175</name>
</gene>
<dbReference type="Pfam" id="PF13365">
    <property type="entry name" value="Trypsin_2"/>
    <property type="match status" value="1"/>
</dbReference>
<dbReference type="GO" id="GO:0004252">
    <property type="term" value="F:serine-type endopeptidase activity"/>
    <property type="evidence" value="ECO:0007669"/>
    <property type="project" value="InterPro"/>
</dbReference>
<evidence type="ECO:0000256" key="1">
    <source>
        <dbReference type="SAM" id="Coils"/>
    </source>
</evidence>
<dbReference type="EMBL" id="CP000155">
    <property type="protein sequence ID" value="ABC30882.1"/>
    <property type="molecule type" value="Genomic_DNA"/>
</dbReference>
<dbReference type="KEGG" id="hch:HCH_04175"/>
<dbReference type="PANTHER" id="PTHR11102:SF160">
    <property type="entry name" value="ERAD-ASSOCIATED E3 UBIQUITIN-PROTEIN LIGASE COMPONENT HRD3"/>
    <property type="match status" value="1"/>
</dbReference>
<protein>
    <submittedName>
        <fullName evidence="3">FOG: TPR repeat, SEL1 subfamily</fullName>
    </submittedName>
</protein>
<accession>Q2SEP2</accession>
<dbReference type="SUPFAM" id="SSF81901">
    <property type="entry name" value="HCP-like"/>
    <property type="match status" value="1"/>
</dbReference>
<keyword evidence="1" id="KW-0175">Coiled coil</keyword>
<dbReference type="InterPro" id="IPR009003">
    <property type="entry name" value="Peptidase_S1_PA"/>
</dbReference>
<dbReference type="eggNOG" id="COG0265">
    <property type="taxonomic scope" value="Bacteria"/>
</dbReference>
<feature type="coiled-coil region" evidence="1">
    <location>
        <begin position="112"/>
        <end position="176"/>
    </location>
</feature>
<dbReference type="SMART" id="SM00671">
    <property type="entry name" value="SEL1"/>
    <property type="match status" value="5"/>
</dbReference>
<reference evidence="3 4" key="1">
    <citation type="journal article" date="2005" name="Nucleic Acids Res.">
        <title>Genomic blueprint of Hahella chejuensis, a marine microbe producing an algicidal agent.</title>
        <authorList>
            <person name="Jeong H."/>
            <person name="Yim J.H."/>
            <person name="Lee C."/>
            <person name="Choi S.-H."/>
            <person name="Park Y.K."/>
            <person name="Yoon S.H."/>
            <person name="Hur C.-G."/>
            <person name="Kang H.-Y."/>
            <person name="Kim D."/>
            <person name="Lee H.H."/>
            <person name="Park K.H."/>
            <person name="Park S.-H."/>
            <person name="Park H.-S."/>
            <person name="Lee H.K."/>
            <person name="Oh T.K."/>
            <person name="Kim J.F."/>
        </authorList>
    </citation>
    <scope>NUCLEOTIDE SEQUENCE [LARGE SCALE GENOMIC DNA]</scope>
    <source>
        <strain evidence="3 4">KCTC 2396</strain>
    </source>
</reference>
<dbReference type="OrthoDB" id="6079871at2"/>
<name>Q2SEP2_HAHCH</name>
<dbReference type="Gene3D" id="2.40.10.120">
    <property type="match status" value="1"/>
</dbReference>
<evidence type="ECO:0000313" key="4">
    <source>
        <dbReference type="Proteomes" id="UP000000238"/>
    </source>
</evidence>
<feature type="chain" id="PRO_5004215357" evidence="2">
    <location>
        <begin position="27"/>
        <end position="616"/>
    </location>
</feature>
<dbReference type="Gene3D" id="1.25.40.10">
    <property type="entry name" value="Tetratricopeptide repeat domain"/>
    <property type="match status" value="1"/>
</dbReference>
<keyword evidence="4" id="KW-1185">Reference proteome</keyword>
<dbReference type="InterPro" id="IPR043504">
    <property type="entry name" value="Peptidase_S1_PA_chymotrypsin"/>
</dbReference>
<dbReference type="eggNOG" id="COG0790">
    <property type="taxonomic scope" value="Bacteria"/>
</dbReference>
<dbReference type="InterPro" id="IPR050767">
    <property type="entry name" value="Sel1_AlgK"/>
</dbReference>
<dbReference type="RefSeq" id="WP_011397949.1">
    <property type="nucleotide sequence ID" value="NC_007645.1"/>
</dbReference>
<dbReference type="Proteomes" id="UP000000238">
    <property type="component" value="Chromosome"/>
</dbReference>
<keyword evidence="2" id="KW-0732">Signal</keyword>
<proteinExistence type="predicted"/>
<dbReference type="Pfam" id="PF08238">
    <property type="entry name" value="Sel1"/>
    <property type="match status" value="5"/>
</dbReference>
<dbReference type="MEROPS" id="S01.442"/>
<dbReference type="PANTHER" id="PTHR11102">
    <property type="entry name" value="SEL-1-LIKE PROTEIN"/>
    <property type="match status" value="1"/>
</dbReference>
<dbReference type="InterPro" id="IPR011990">
    <property type="entry name" value="TPR-like_helical_dom_sf"/>
</dbReference>
<dbReference type="HOGENOM" id="CLU_443291_0_0_6"/>
<dbReference type="InterPro" id="IPR001940">
    <property type="entry name" value="Peptidase_S1C"/>
</dbReference>
<evidence type="ECO:0000256" key="2">
    <source>
        <dbReference type="SAM" id="SignalP"/>
    </source>
</evidence>
<dbReference type="PRINTS" id="PR00834">
    <property type="entry name" value="PROTEASES2C"/>
</dbReference>
<dbReference type="SUPFAM" id="SSF50494">
    <property type="entry name" value="Trypsin-like serine proteases"/>
    <property type="match status" value="1"/>
</dbReference>
<dbReference type="GO" id="GO:0006508">
    <property type="term" value="P:proteolysis"/>
    <property type="evidence" value="ECO:0007669"/>
    <property type="project" value="InterPro"/>
</dbReference>
<dbReference type="InterPro" id="IPR006597">
    <property type="entry name" value="Sel1-like"/>
</dbReference>
<sequence>MSYTRVSATTFRLLAASLITSTLLTACSNDDAPAPSQKGTHIVIVEPKGQDKQTVDTHIIRSIQEAREAAVSISVGASVGSGFFINKDCLIVTNKHVVEFDSPALLNVSAAMDKADRETQVMRERIAAWEKRHPKYKGSDQHSVDQDKLRSMEKYRQELQQAYDKLSSEQRNASVQVKTLDGRTFAAHTVVKSEDTDLAFLVGAVKECRYFDAAVKTDPAVGQPTYTVGSPAGLEFTVTSGILSGIRDFEGVTLLQTDAAINPGNSGGPLLDANAKVIGVNTLRLSGMEGIGMAIPIATVKEQINRNLLLTSGSPSQPATSTASAKFDYDSYREDALRNAQPVAVDVSKLSEACEQDYVNSKYAAAMSSCKTSSSHGHQQGHFYMGKMLLEGLAGQQDYYLAADYMKKAAEAGIMEAQMLLGQMYQYGVGISPNSSSALKWLTEAANQNSKEALNSLGLIYKEGQIVYRSYEQAASYFEKAIVAGSTNALHNLGVMYLQGQGMTKNESKGFEHFLKAAQRGNPVSQLSVAYCYYKKLGVNKDYVEAYAWLTAAELNKKGKTITDWDPQRASEMKQFLKGIMNSKQLAQATAMSNDYVKRYSNVSTETSLAAKAGKL</sequence>
<dbReference type="STRING" id="349521.HCH_04175"/>
<feature type="signal peptide" evidence="2">
    <location>
        <begin position="1"/>
        <end position="26"/>
    </location>
</feature>
<evidence type="ECO:0000313" key="3">
    <source>
        <dbReference type="EMBL" id="ABC30882.1"/>
    </source>
</evidence>
<dbReference type="Gene3D" id="2.40.10.10">
    <property type="entry name" value="Trypsin-like serine proteases"/>
    <property type="match status" value="1"/>
</dbReference>
<dbReference type="PROSITE" id="PS51257">
    <property type="entry name" value="PROKAR_LIPOPROTEIN"/>
    <property type="match status" value="1"/>
</dbReference>
<organism evidence="3 4">
    <name type="scientific">Hahella chejuensis (strain KCTC 2396)</name>
    <dbReference type="NCBI Taxonomy" id="349521"/>
    <lineage>
        <taxon>Bacteria</taxon>
        <taxon>Pseudomonadati</taxon>
        <taxon>Pseudomonadota</taxon>
        <taxon>Gammaproteobacteria</taxon>
        <taxon>Oceanospirillales</taxon>
        <taxon>Hahellaceae</taxon>
        <taxon>Hahella</taxon>
    </lineage>
</organism>